<evidence type="ECO:0000256" key="2">
    <source>
        <dbReference type="ARBA" id="ARBA00022737"/>
    </source>
</evidence>
<feature type="disulfide bond" evidence="4">
    <location>
        <begin position="82"/>
        <end position="109"/>
    </location>
</feature>
<dbReference type="InterPro" id="IPR035976">
    <property type="entry name" value="Sushi/SCR/CCP_sf"/>
</dbReference>
<evidence type="ECO:0000256" key="4">
    <source>
        <dbReference type="PROSITE-ProRule" id="PRU00302"/>
    </source>
</evidence>
<feature type="domain" description="Sushi" evidence="5">
    <location>
        <begin position="1"/>
        <end position="50"/>
    </location>
</feature>
<keyword evidence="3 4" id="KW-1015">Disulfide bond</keyword>
<keyword evidence="1" id="KW-0732">Signal</keyword>
<feature type="disulfide bond" evidence="4">
    <location>
        <begin position="53"/>
        <end position="96"/>
    </location>
</feature>
<dbReference type="Proteomes" id="UP000694890">
    <property type="component" value="Unplaced"/>
</dbReference>
<dbReference type="PROSITE" id="PS50923">
    <property type="entry name" value="SUSHI"/>
    <property type="match status" value="2"/>
</dbReference>
<organism evidence="6 7">
    <name type="scientific">Lates calcarifer</name>
    <name type="common">Barramundi</name>
    <name type="synonym">Holocentrus calcarifer</name>
    <dbReference type="NCBI Taxonomy" id="8187"/>
    <lineage>
        <taxon>Eukaryota</taxon>
        <taxon>Metazoa</taxon>
        <taxon>Chordata</taxon>
        <taxon>Craniata</taxon>
        <taxon>Vertebrata</taxon>
        <taxon>Euteleostomi</taxon>
        <taxon>Actinopterygii</taxon>
        <taxon>Neopterygii</taxon>
        <taxon>Teleostei</taxon>
        <taxon>Neoteleostei</taxon>
        <taxon>Acanthomorphata</taxon>
        <taxon>Carangaria</taxon>
        <taxon>Carangaria incertae sedis</taxon>
        <taxon>Centropomidae</taxon>
        <taxon>Lates</taxon>
    </lineage>
</organism>
<evidence type="ECO:0000259" key="5">
    <source>
        <dbReference type="PROSITE" id="PS50923"/>
    </source>
</evidence>
<comment type="caution">
    <text evidence="4">Lacks conserved residue(s) required for the propagation of feature annotation.</text>
</comment>
<dbReference type="PANTHER" id="PTHR45656:SF4">
    <property type="entry name" value="PROTEIN CBR-CLEC-78"/>
    <property type="match status" value="1"/>
</dbReference>
<protein>
    <submittedName>
        <fullName evidence="7">Complement receptor type 1 isoform X2</fullName>
    </submittedName>
</protein>
<dbReference type="GeneID" id="108886422"/>
<dbReference type="SMART" id="SM00032">
    <property type="entry name" value="CCP"/>
    <property type="match status" value="2"/>
</dbReference>
<keyword evidence="4" id="KW-0768">Sushi</keyword>
<evidence type="ECO:0000313" key="6">
    <source>
        <dbReference type="Proteomes" id="UP000694890"/>
    </source>
</evidence>
<sequence length="197" mass="21222">MLHGKVQEHNLNTGRAVEFQCDKGYNLVGDSLVVCMGGNTWSSTFPTCQPKSCPTPPGWREDSARNGSRQEFHVGQSVRVACPKGQQVKGSGTITCRPDQTWSPISSVCERVSCGPPPPCGQWGGAGGGVPVRGRGGVLVFWWICHGGRWKEQVSGERHLDAASHMQSCVLAAVSEWRCVSAAKHLRLPRGMDGPTL</sequence>
<dbReference type="PANTHER" id="PTHR45656">
    <property type="entry name" value="PROTEIN CBR-CLEC-78"/>
    <property type="match status" value="1"/>
</dbReference>
<accession>A0AAJ8B0L3</accession>
<proteinExistence type="predicted"/>
<feature type="disulfide bond" evidence="4">
    <location>
        <begin position="21"/>
        <end position="48"/>
    </location>
</feature>
<dbReference type="Gene3D" id="2.10.70.10">
    <property type="entry name" value="Complement Module, domain 1"/>
    <property type="match status" value="2"/>
</dbReference>
<dbReference type="SUPFAM" id="SSF57535">
    <property type="entry name" value="Complement control module/SCR domain"/>
    <property type="match status" value="2"/>
</dbReference>
<dbReference type="InterPro" id="IPR000436">
    <property type="entry name" value="Sushi_SCR_CCP_dom"/>
</dbReference>
<name>A0AAJ8B0L3_LATCA</name>
<reference evidence="7" key="1">
    <citation type="submission" date="2025-08" db="UniProtKB">
        <authorList>
            <consortium name="RefSeq"/>
        </authorList>
    </citation>
    <scope>IDENTIFICATION</scope>
    <source>
        <tissue evidence="7">Brain</tissue>
    </source>
</reference>
<feature type="domain" description="Sushi" evidence="5">
    <location>
        <begin position="51"/>
        <end position="111"/>
    </location>
</feature>
<dbReference type="InterPro" id="IPR051277">
    <property type="entry name" value="SEZ6_CSMD_C4BPB_Regulators"/>
</dbReference>
<dbReference type="RefSeq" id="XP_050923047.1">
    <property type="nucleotide sequence ID" value="XM_051067090.1"/>
</dbReference>
<dbReference type="Pfam" id="PF00084">
    <property type="entry name" value="Sushi"/>
    <property type="match status" value="2"/>
</dbReference>
<dbReference type="AlphaFoldDB" id="A0AAJ8B0L3"/>
<evidence type="ECO:0000256" key="1">
    <source>
        <dbReference type="ARBA" id="ARBA00022729"/>
    </source>
</evidence>
<evidence type="ECO:0000256" key="3">
    <source>
        <dbReference type="ARBA" id="ARBA00023157"/>
    </source>
</evidence>
<gene>
    <name evidence="7" type="primary">LOC108886422</name>
</gene>
<keyword evidence="2" id="KW-0677">Repeat</keyword>
<dbReference type="CDD" id="cd00033">
    <property type="entry name" value="CCP"/>
    <property type="match status" value="2"/>
</dbReference>
<keyword evidence="7" id="KW-0675">Receptor</keyword>
<evidence type="ECO:0000313" key="7">
    <source>
        <dbReference type="RefSeq" id="XP_050923047.1"/>
    </source>
</evidence>